<dbReference type="InterPro" id="IPR027417">
    <property type="entry name" value="P-loop_NTPase"/>
</dbReference>
<name>A0A7U6JKM3_9GAMM</name>
<dbReference type="EMBL" id="AP012273">
    <property type="protein sequence ID" value="BAO45430.1"/>
    <property type="molecule type" value="Genomic_DNA"/>
</dbReference>
<dbReference type="RefSeq" id="WP_041069060.1">
    <property type="nucleotide sequence ID" value="NZ_AP012273.1"/>
</dbReference>
<dbReference type="AlphaFoldDB" id="A0A7U6JKM3"/>
<keyword evidence="1" id="KW-0547">Nucleotide-binding</keyword>
<dbReference type="PANTHER" id="PTHR32309:SF13">
    <property type="entry name" value="FERRIC ENTEROBACTIN TRANSPORT PROTEIN FEPE"/>
    <property type="match status" value="1"/>
</dbReference>
<evidence type="ECO:0000256" key="3">
    <source>
        <dbReference type="SAM" id="MobiDB-lite"/>
    </source>
</evidence>
<feature type="region of interest" description="Disordered" evidence="3">
    <location>
        <begin position="1"/>
        <end position="26"/>
    </location>
</feature>
<evidence type="ECO:0000256" key="2">
    <source>
        <dbReference type="ARBA" id="ARBA00022840"/>
    </source>
</evidence>
<evidence type="ECO:0000256" key="1">
    <source>
        <dbReference type="ARBA" id="ARBA00022741"/>
    </source>
</evidence>
<organism evidence="4 5">
    <name type="scientific">Thiolapillus brandeum</name>
    <dbReference type="NCBI Taxonomy" id="1076588"/>
    <lineage>
        <taxon>Bacteria</taxon>
        <taxon>Pseudomonadati</taxon>
        <taxon>Pseudomonadota</taxon>
        <taxon>Gammaproteobacteria</taxon>
        <taxon>Chromatiales</taxon>
        <taxon>Sedimenticolaceae</taxon>
        <taxon>Thiolapillus</taxon>
    </lineage>
</organism>
<keyword evidence="5" id="KW-1185">Reference proteome</keyword>
<dbReference type="GO" id="GO:0005886">
    <property type="term" value="C:plasma membrane"/>
    <property type="evidence" value="ECO:0007669"/>
    <property type="project" value="TreeGrafter"/>
</dbReference>
<gene>
    <name evidence="4" type="ORF">TBH_C2522</name>
</gene>
<dbReference type="InterPro" id="IPR050445">
    <property type="entry name" value="Bact_polysacc_biosynth/exp"/>
</dbReference>
<reference evidence="4 5" key="1">
    <citation type="journal article" date="2014" name="PLoS ONE">
        <title>Physiological and genomic features of a novel sulfur-oxidizing gammaproteobacterium belonging to a previously uncultivated symbiotic lineage isolated from a hydrothermal vent.</title>
        <authorList>
            <person name="Nunoura T."/>
            <person name="Takaki Y."/>
            <person name="Kazama H."/>
            <person name="Kakuta J."/>
            <person name="Shimamura S."/>
            <person name="Makita H."/>
            <person name="Hirai M."/>
            <person name="Miyazaki M."/>
            <person name="Takai K."/>
        </authorList>
    </citation>
    <scope>NUCLEOTIDE SEQUENCE [LARGE SCALE GENOMIC DNA]</scope>
    <source>
        <strain evidence="4 5">Hiromi1</strain>
    </source>
</reference>
<dbReference type="OrthoDB" id="9775724at2"/>
<evidence type="ECO:0000313" key="5">
    <source>
        <dbReference type="Proteomes" id="UP000031631"/>
    </source>
</evidence>
<dbReference type="Gene3D" id="3.40.50.300">
    <property type="entry name" value="P-loop containing nucleotide triphosphate hydrolases"/>
    <property type="match status" value="1"/>
</dbReference>
<dbReference type="GO" id="GO:0004713">
    <property type="term" value="F:protein tyrosine kinase activity"/>
    <property type="evidence" value="ECO:0007669"/>
    <property type="project" value="TreeGrafter"/>
</dbReference>
<dbReference type="KEGG" id="tbn:TBH_C2522"/>
<accession>A0A7U6JKM3</accession>
<sequence>MDSKTENTEAENGEMQKPAAETGLMHGRSANLEKRLMSARQIAMMKEPLPQSVGQLKARKIIYPGMKDRAVLDTFRRLRTKLLQISNGDNFIALITSVAPGSGASFNATNLAAAFALDDTKTALVVDCNLRNPVQHKRFGVGGNRELIGLTDYIENPESMDPEGWSVDDIIYPTGIKRVSLVPVGKRREASLEYVSSAHMEAFFTEVRGRYPDRFIFVDAPSLSESPDALVLADLVDMVVLCVAHGKSMRSEIAQVAAEFGNDKLVGVIFTEGNP</sequence>
<dbReference type="PANTHER" id="PTHR32309">
    <property type="entry name" value="TYROSINE-PROTEIN KINASE"/>
    <property type="match status" value="1"/>
</dbReference>
<protein>
    <submittedName>
        <fullName evidence="4">Polysaccharide biosynthesis protein</fullName>
    </submittedName>
</protein>
<keyword evidence="2" id="KW-0067">ATP-binding</keyword>
<dbReference type="SUPFAM" id="SSF52540">
    <property type="entry name" value="P-loop containing nucleoside triphosphate hydrolases"/>
    <property type="match status" value="1"/>
</dbReference>
<evidence type="ECO:0000313" key="4">
    <source>
        <dbReference type="EMBL" id="BAO45430.1"/>
    </source>
</evidence>
<dbReference type="InterPro" id="IPR005702">
    <property type="entry name" value="Wzc-like_C"/>
</dbReference>
<dbReference type="Proteomes" id="UP000031631">
    <property type="component" value="Chromosome"/>
</dbReference>
<proteinExistence type="predicted"/>
<dbReference type="CDD" id="cd05387">
    <property type="entry name" value="BY-kinase"/>
    <property type="match status" value="1"/>
</dbReference>